<dbReference type="InterPro" id="IPR045339">
    <property type="entry name" value="DUF6534"/>
</dbReference>
<dbReference type="Proteomes" id="UP000076532">
    <property type="component" value="Unassembled WGS sequence"/>
</dbReference>
<evidence type="ECO:0000256" key="1">
    <source>
        <dbReference type="SAM" id="MobiDB-lite"/>
    </source>
</evidence>
<evidence type="ECO:0000313" key="3">
    <source>
        <dbReference type="EMBL" id="KZP24047.1"/>
    </source>
</evidence>
<feature type="domain" description="DUF6534" evidence="2">
    <location>
        <begin position="96"/>
        <end position="153"/>
    </location>
</feature>
<protein>
    <recommendedName>
        <fullName evidence="2">DUF6534 domain-containing protein</fullName>
    </recommendedName>
</protein>
<gene>
    <name evidence="3" type="ORF">FIBSPDRAFT_889259</name>
</gene>
<feature type="region of interest" description="Disordered" evidence="1">
    <location>
        <begin position="30"/>
        <end position="70"/>
    </location>
</feature>
<feature type="compositionally biased region" description="Gly residues" evidence="1">
    <location>
        <begin position="44"/>
        <end position="70"/>
    </location>
</feature>
<reference evidence="3 4" key="1">
    <citation type="journal article" date="2016" name="Mol. Biol. Evol.">
        <title>Comparative Genomics of Early-Diverging Mushroom-Forming Fungi Provides Insights into the Origins of Lignocellulose Decay Capabilities.</title>
        <authorList>
            <person name="Nagy L.G."/>
            <person name="Riley R."/>
            <person name="Tritt A."/>
            <person name="Adam C."/>
            <person name="Daum C."/>
            <person name="Floudas D."/>
            <person name="Sun H."/>
            <person name="Yadav J.S."/>
            <person name="Pangilinan J."/>
            <person name="Larsson K.H."/>
            <person name="Matsuura K."/>
            <person name="Barry K."/>
            <person name="Labutti K."/>
            <person name="Kuo R."/>
            <person name="Ohm R.A."/>
            <person name="Bhattacharya S.S."/>
            <person name="Shirouzu T."/>
            <person name="Yoshinaga Y."/>
            <person name="Martin F.M."/>
            <person name="Grigoriev I.V."/>
            <person name="Hibbett D.S."/>
        </authorList>
    </citation>
    <scope>NUCLEOTIDE SEQUENCE [LARGE SCALE GENOMIC DNA]</scope>
    <source>
        <strain evidence="3 4">CBS 109695</strain>
    </source>
</reference>
<accession>A0A166MIZ4</accession>
<dbReference type="AlphaFoldDB" id="A0A166MIZ4"/>
<keyword evidence="4" id="KW-1185">Reference proteome</keyword>
<dbReference type="Pfam" id="PF20152">
    <property type="entry name" value="DUF6534"/>
    <property type="match status" value="1"/>
</dbReference>
<evidence type="ECO:0000259" key="2">
    <source>
        <dbReference type="Pfam" id="PF20152"/>
    </source>
</evidence>
<dbReference type="EMBL" id="KV417529">
    <property type="protein sequence ID" value="KZP24047.1"/>
    <property type="molecule type" value="Genomic_DNA"/>
</dbReference>
<proteinExistence type="predicted"/>
<sequence>MYSVTVDINAETLLLCRSTRVYNTDTPYQCARGGDGSGDDDGGGGDGRGGGDGGGGDGGSGGDGGGGGGGSGGVGVGVTSMATLYDREWTCRCIRYLAGHCLTSGWNDRLLTASAWALAQIDPYHSSNCLVPLFIVGKLYVNSMIANLNSRRHFRTVVERTIDYSMHASAFDTSRLATE</sequence>
<evidence type="ECO:0000313" key="4">
    <source>
        <dbReference type="Proteomes" id="UP000076532"/>
    </source>
</evidence>
<dbReference type="OrthoDB" id="3270417at2759"/>
<organism evidence="3 4">
    <name type="scientific">Athelia psychrophila</name>
    <dbReference type="NCBI Taxonomy" id="1759441"/>
    <lineage>
        <taxon>Eukaryota</taxon>
        <taxon>Fungi</taxon>
        <taxon>Dikarya</taxon>
        <taxon>Basidiomycota</taxon>
        <taxon>Agaricomycotina</taxon>
        <taxon>Agaricomycetes</taxon>
        <taxon>Agaricomycetidae</taxon>
        <taxon>Atheliales</taxon>
        <taxon>Atheliaceae</taxon>
        <taxon>Athelia</taxon>
    </lineage>
</organism>
<name>A0A166MIZ4_9AGAM</name>